<gene>
    <name evidence="6" type="ORF">QG37_03720</name>
</gene>
<feature type="coiled-coil region" evidence="4">
    <location>
        <begin position="55"/>
        <end position="125"/>
    </location>
</feature>
<evidence type="ECO:0000256" key="3">
    <source>
        <dbReference type="ARBA" id="ARBA00023242"/>
    </source>
</evidence>
<sequence>MSDDSFDDDDHLLMELVRATQKPQDDVPTTNGSSKSDLNDHTAHNQPQSDLEQRIFRADGEIAILRAQLRALQDQKSGELTRLQNELLSSKALSESQINALKQSVQRLEDEKKFLGNEVRALSASKRRKVEPSYEEMNKAKEVALKSPEVFVNEKIHPEALAAQSGYNIYIQDDWSQFCGHIWSSTILGSPRTNLDFLNKICLDSPIAISEHLMIPSKASIMSHLWTFILRLKNTRLDSLVFTFCDHLLRLCQELLQLSNSALAVPFLLLMVNTAITFKTTAVNEELIKLLTSKLAHLLSYFLRLLDWTFEAGDPLLESHTRTYQQEVLEKFTLLLIFDVMENATMLATQHGVKFVKSLWNSDMMDVSLIFKLLPENTERFKSAAQANILFNFVEMLSSSLTDEGIAIADYQVERKLVSSMIKVFLIDVEIKKDSMFYGLNRPIGNNCDFDMICQMIPTDPMPVIGQPFISVPFPAQGKSQCEEEVFEMKEAHEHHILSLRLRIAAFLETLIMSPSGTTMDTITSKESMKSMVRIIALEQNHIIHQPRSKHVHMRISIIGIFLKILYFIAGEIDNINTIIYPETLYELFVVLMRIAFGSGSLTKKAADLLSHMRTHGHVHTEVFNKHCEQRARQVAHFNVYDDGPKKLEEMAALESDFANGLEFPYEQETIEIAREILSLCVNHDEADNLYFNMNYEES</sequence>
<feature type="region of interest" description="Disordered" evidence="5">
    <location>
        <begin position="1"/>
        <end position="51"/>
    </location>
</feature>
<keyword evidence="3" id="KW-0539">Nucleus</keyword>
<dbReference type="VEuPathDB" id="FungiDB:QG37_03720"/>
<evidence type="ECO:0000256" key="1">
    <source>
        <dbReference type="ARBA" id="ARBA00004123"/>
    </source>
</evidence>
<reference evidence="7" key="1">
    <citation type="journal article" date="2015" name="BMC Genomics">
        <title>Draft genome of a commonly misdiagnosed multidrug resistant pathogen Candida auris.</title>
        <authorList>
            <person name="Chatterjee S."/>
            <person name="Alampalli S.V."/>
            <person name="Nageshan R.K."/>
            <person name="Chettiar S.T."/>
            <person name="Joshi S."/>
            <person name="Tatu U.S."/>
        </authorList>
    </citation>
    <scope>NUCLEOTIDE SEQUENCE [LARGE SCALE GENOMIC DNA]</scope>
    <source>
        <strain evidence="7">6684</strain>
    </source>
</reference>
<dbReference type="Pfam" id="PF09798">
    <property type="entry name" value="LCD1"/>
    <property type="match status" value="1"/>
</dbReference>
<comment type="caution">
    <text evidence="6">The sequence shown here is derived from an EMBL/GenBank/DDBJ whole genome shotgun (WGS) entry which is preliminary data.</text>
</comment>
<feature type="compositionally biased region" description="Polar residues" evidence="5">
    <location>
        <begin position="27"/>
        <end position="36"/>
    </location>
</feature>
<name>A0A0L0NZM0_CANAR</name>
<keyword evidence="4" id="KW-0175">Coiled coil</keyword>
<evidence type="ECO:0008006" key="8">
    <source>
        <dbReference type="Google" id="ProtNLM"/>
    </source>
</evidence>
<dbReference type="GO" id="GO:0000077">
    <property type="term" value="P:DNA damage checkpoint signaling"/>
    <property type="evidence" value="ECO:0007669"/>
    <property type="project" value="InterPro"/>
</dbReference>
<organism evidence="6 7">
    <name type="scientific">Candidozyma auris</name>
    <name type="common">Yeast</name>
    <name type="synonym">Candida auris</name>
    <dbReference type="NCBI Taxonomy" id="498019"/>
    <lineage>
        <taxon>Eukaryota</taxon>
        <taxon>Fungi</taxon>
        <taxon>Dikarya</taxon>
        <taxon>Ascomycota</taxon>
        <taxon>Saccharomycotina</taxon>
        <taxon>Pichiomycetes</taxon>
        <taxon>Metschnikowiaceae</taxon>
        <taxon>Candidozyma</taxon>
    </lineage>
</organism>
<evidence type="ECO:0000313" key="7">
    <source>
        <dbReference type="Proteomes" id="UP000037122"/>
    </source>
</evidence>
<dbReference type="AlphaFoldDB" id="A0A0L0NZM0"/>
<dbReference type="VEuPathDB" id="FungiDB:CJI97_005334"/>
<dbReference type="VEuPathDB" id="FungiDB:CJJ09_004104"/>
<evidence type="ECO:0000256" key="2">
    <source>
        <dbReference type="ARBA" id="ARBA00022763"/>
    </source>
</evidence>
<evidence type="ECO:0000313" key="6">
    <source>
        <dbReference type="EMBL" id="KND99566.1"/>
    </source>
</evidence>
<keyword evidence="2" id="KW-0227">DNA damage</keyword>
<evidence type="ECO:0000256" key="4">
    <source>
        <dbReference type="SAM" id="Coils"/>
    </source>
</evidence>
<comment type="subcellular location">
    <subcellularLocation>
        <location evidence="1">Nucleus</location>
    </subcellularLocation>
</comment>
<feature type="compositionally biased region" description="Acidic residues" evidence="5">
    <location>
        <begin position="1"/>
        <end position="10"/>
    </location>
</feature>
<dbReference type="InterPro" id="IPR018622">
    <property type="entry name" value="DNA_damage_chkpnt_Lcd1"/>
</dbReference>
<proteinExistence type="predicted"/>
<accession>A0A0L0NZM0</accession>
<evidence type="ECO:0000256" key="5">
    <source>
        <dbReference type="SAM" id="MobiDB-lite"/>
    </source>
</evidence>
<dbReference type="Proteomes" id="UP000037122">
    <property type="component" value="Unassembled WGS sequence"/>
</dbReference>
<dbReference type="VEuPathDB" id="FungiDB:CJJ07_001900"/>
<dbReference type="VEuPathDB" id="FungiDB:CJI96_0004038"/>
<dbReference type="GO" id="GO:0005634">
    <property type="term" value="C:nucleus"/>
    <property type="evidence" value="ECO:0007669"/>
    <property type="project" value="UniProtKB-SubCell"/>
</dbReference>
<dbReference type="EMBL" id="LGST01000023">
    <property type="protein sequence ID" value="KND99566.1"/>
    <property type="molecule type" value="Genomic_DNA"/>
</dbReference>
<dbReference type="VEuPathDB" id="FungiDB:B9J08_005252"/>
<protein>
    <recommendedName>
        <fullName evidence="8">DNA damage checkpoint protein LCD1</fullName>
    </recommendedName>
</protein>